<name>A0A1B6M7A3_9HEMI</name>
<feature type="non-terminal residue" evidence="1">
    <location>
        <position position="142"/>
    </location>
</feature>
<accession>A0A1B6M7A3</accession>
<reference evidence="1" key="1">
    <citation type="submission" date="2015-11" db="EMBL/GenBank/DDBJ databases">
        <title>De novo transcriptome assembly of four potential Pierce s Disease insect vectors from Arizona vineyards.</title>
        <authorList>
            <person name="Tassone E.E."/>
        </authorList>
    </citation>
    <scope>NUCLEOTIDE SEQUENCE</scope>
</reference>
<feature type="non-terminal residue" evidence="1">
    <location>
        <position position="1"/>
    </location>
</feature>
<gene>
    <name evidence="1" type="ORF">g.578</name>
</gene>
<evidence type="ECO:0000313" key="1">
    <source>
        <dbReference type="EMBL" id="JAT31795.1"/>
    </source>
</evidence>
<evidence type="ECO:0008006" key="2">
    <source>
        <dbReference type="Google" id="ProtNLM"/>
    </source>
</evidence>
<organism evidence="1">
    <name type="scientific">Graphocephala atropunctata</name>
    <dbReference type="NCBI Taxonomy" id="36148"/>
    <lineage>
        <taxon>Eukaryota</taxon>
        <taxon>Metazoa</taxon>
        <taxon>Ecdysozoa</taxon>
        <taxon>Arthropoda</taxon>
        <taxon>Hexapoda</taxon>
        <taxon>Insecta</taxon>
        <taxon>Pterygota</taxon>
        <taxon>Neoptera</taxon>
        <taxon>Paraneoptera</taxon>
        <taxon>Hemiptera</taxon>
        <taxon>Auchenorrhyncha</taxon>
        <taxon>Membracoidea</taxon>
        <taxon>Cicadellidae</taxon>
        <taxon>Cicadellinae</taxon>
        <taxon>Cicadellini</taxon>
        <taxon>Graphocephala</taxon>
    </lineage>
</organism>
<dbReference type="AlphaFoldDB" id="A0A1B6M7A3"/>
<sequence length="142" mass="15955">KKSDKSISATGFEPMQVPVLRNSLFLYPTSDNEIKVIIQDLANKKTSGEDEISPVLLKEFSDLLASPLSGLINHSFVHGQFPSALKLGVIKPIFKAGNRNECINYRPISILSSLSKIFEKAVLNRLWHFLQVNIIYEDQHGF</sequence>
<dbReference type="EMBL" id="GEBQ01008182">
    <property type="protein sequence ID" value="JAT31795.1"/>
    <property type="molecule type" value="Transcribed_RNA"/>
</dbReference>
<dbReference type="PANTHER" id="PTHR19446">
    <property type="entry name" value="REVERSE TRANSCRIPTASES"/>
    <property type="match status" value="1"/>
</dbReference>
<proteinExistence type="predicted"/>
<protein>
    <recommendedName>
        <fullName evidence="2">Reverse transcriptase domain-containing protein</fullName>
    </recommendedName>
</protein>